<evidence type="ECO:0000313" key="6">
    <source>
        <dbReference type="Proteomes" id="UP001172457"/>
    </source>
</evidence>
<dbReference type="SUPFAM" id="SSF54403">
    <property type="entry name" value="Cystatin/monellin"/>
    <property type="match status" value="1"/>
</dbReference>
<dbReference type="PANTHER" id="PTHR47364">
    <property type="entry name" value="CYSTEINE PROTEINASE INHIBITOR 5"/>
    <property type="match status" value="1"/>
</dbReference>
<keyword evidence="1" id="KW-0646">Protease inhibitor</keyword>
<dbReference type="InterPro" id="IPR046350">
    <property type="entry name" value="Cystatin_sf"/>
</dbReference>
<keyword evidence="6" id="KW-1185">Reference proteome</keyword>
<dbReference type="InterPro" id="IPR000010">
    <property type="entry name" value="Cystatin_dom"/>
</dbReference>
<protein>
    <recommendedName>
        <fullName evidence="4">Cystatin domain-containing protein</fullName>
    </recommendedName>
</protein>
<keyword evidence="3" id="KW-0732">Signal</keyword>
<dbReference type="CDD" id="cd00042">
    <property type="entry name" value="CY"/>
    <property type="match status" value="1"/>
</dbReference>
<dbReference type="Gene3D" id="3.10.450.10">
    <property type="match status" value="1"/>
</dbReference>
<dbReference type="AlphaFoldDB" id="A0AA38TBW8"/>
<proteinExistence type="predicted"/>
<feature type="signal peptide" evidence="3">
    <location>
        <begin position="1"/>
        <end position="23"/>
    </location>
</feature>
<dbReference type="Proteomes" id="UP001172457">
    <property type="component" value="Chromosome 3"/>
</dbReference>
<dbReference type="EMBL" id="JARYMX010000003">
    <property type="protein sequence ID" value="KAJ9558120.1"/>
    <property type="molecule type" value="Genomic_DNA"/>
</dbReference>
<dbReference type="GO" id="GO:0004869">
    <property type="term" value="F:cysteine-type endopeptidase inhibitor activity"/>
    <property type="evidence" value="ECO:0007669"/>
    <property type="project" value="UniProtKB-KW"/>
</dbReference>
<dbReference type="Pfam" id="PF16845">
    <property type="entry name" value="SQAPI"/>
    <property type="match status" value="1"/>
</dbReference>
<organism evidence="5 6">
    <name type="scientific">Centaurea solstitialis</name>
    <name type="common">yellow star-thistle</name>
    <dbReference type="NCBI Taxonomy" id="347529"/>
    <lineage>
        <taxon>Eukaryota</taxon>
        <taxon>Viridiplantae</taxon>
        <taxon>Streptophyta</taxon>
        <taxon>Embryophyta</taxon>
        <taxon>Tracheophyta</taxon>
        <taxon>Spermatophyta</taxon>
        <taxon>Magnoliopsida</taxon>
        <taxon>eudicotyledons</taxon>
        <taxon>Gunneridae</taxon>
        <taxon>Pentapetalae</taxon>
        <taxon>asterids</taxon>
        <taxon>campanulids</taxon>
        <taxon>Asterales</taxon>
        <taxon>Asteraceae</taxon>
        <taxon>Carduoideae</taxon>
        <taxon>Cardueae</taxon>
        <taxon>Centaureinae</taxon>
        <taxon>Centaurea</taxon>
    </lineage>
</organism>
<evidence type="ECO:0000259" key="4">
    <source>
        <dbReference type="SMART" id="SM00043"/>
    </source>
</evidence>
<evidence type="ECO:0000256" key="3">
    <source>
        <dbReference type="SAM" id="SignalP"/>
    </source>
</evidence>
<gene>
    <name evidence="5" type="ORF">OSB04_012734</name>
</gene>
<sequence>MQKFIITILIFILPLIFCNSSEAAARRLLTGGWTKITNVTDPTVVEIGKFAVDQHNKDEKASLKFSKVVAGESQVVAGMNYNLTIAAADGGEEHNYEAGVHAVKVNVLMHLIGKGVVPMA</sequence>
<evidence type="ECO:0000256" key="1">
    <source>
        <dbReference type="ARBA" id="ARBA00022690"/>
    </source>
</evidence>
<dbReference type="SMART" id="SM00043">
    <property type="entry name" value="CY"/>
    <property type="match status" value="1"/>
</dbReference>
<comment type="caution">
    <text evidence="5">The sequence shown here is derived from an EMBL/GenBank/DDBJ whole genome shotgun (WGS) entry which is preliminary data.</text>
</comment>
<keyword evidence="2" id="KW-0789">Thiol protease inhibitor</keyword>
<dbReference type="PANTHER" id="PTHR47364:SF2">
    <property type="entry name" value="CYSTEINE PROTEINASE INHIBITOR 5"/>
    <property type="match status" value="1"/>
</dbReference>
<feature type="chain" id="PRO_5041213364" description="Cystatin domain-containing protein" evidence="3">
    <location>
        <begin position="24"/>
        <end position="120"/>
    </location>
</feature>
<accession>A0AA38TBW8</accession>
<feature type="domain" description="Cystatin" evidence="4">
    <location>
        <begin position="28"/>
        <end position="116"/>
    </location>
</feature>
<name>A0AA38TBW8_9ASTR</name>
<reference evidence="5" key="1">
    <citation type="submission" date="2023-03" db="EMBL/GenBank/DDBJ databases">
        <title>Chromosome-scale reference genome and RAD-based genetic map of yellow starthistle (Centaurea solstitialis) reveal putative structural variation and QTLs associated with invader traits.</title>
        <authorList>
            <person name="Reatini B."/>
            <person name="Cang F.A."/>
            <person name="Jiang Q."/>
            <person name="Mckibben M.T.W."/>
            <person name="Barker M.S."/>
            <person name="Rieseberg L.H."/>
            <person name="Dlugosch K.M."/>
        </authorList>
    </citation>
    <scope>NUCLEOTIDE SEQUENCE</scope>
    <source>
        <strain evidence="5">CAN-66</strain>
        <tissue evidence="5">Leaf</tissue>
    </source>
</reference>
<evidence type="ECO:0000313" key="5">
    <source>
        <dbReference type="EMBL" id="KAJ9558120.1"/>
    </source>
</evidence>
<evidence type="ECO:0000256" key="2">
    <source>
        <dbReference type="ARBA" id="ARBA00022704"/>
    </source>
</evidence>